<dbReference type="InterPro" id="IPR036322">
    <property type="entry name" value="WD40_repeat_dom_sf"/>
</dbReference>
<accession>A0A0E9N8Z4</accession>
<dbReference type="GO" id="GO:1905786">
    <property type="term" value="P:positive regulation of anaphase-promoting complex-dependent catabolic process"/>
    <property type="evidence" value="ECO:0007669"/>
    <property type="project" value="TreeGrafter"/>
</dbReference>
<dbReference type="OMA" id="WIAIGRR"/>
<dbReference type="PANTHER" id="PTHR19918">
    <property type="entry name" value="CELL DIVISION CYCLE 20 CDC20 FIZZY -RELATED"/>
    <property type="match status" value="1"/>
</dbReference>
<keyword evidence="2 4" id="KW-0853">WD repeat</keyword>
<evidence type="ECO:0000313" key="8">
    <source>
        <dbReference type="Proteomes" id="UP000033140"/>
    </source>
</evidence>
<evidence type="ECO:0000256" key="2">
    <source>
        <dbReference type="ARBA" id="ARBA00022574"/>
    </source>
</evidence>
<reference evidence="7 8" key="1">
    <citation type="journal article" date="2011" name="J. Gen. Appl. Microbiol.">
        <title>Draft genome sequencing of the enigmatic yeast Saitoella complicata.</title>
        <authorList>
            <person name="Nishida H."/>
            <person name="Hamamoto M."/>
            <person name="Sugiyama J."/>
        </authorList>
    </citation>
    <scope>NUCLEOTIDE SEQUENCE [LARGE SCALE GENOMIC DNA]</scope>
    <source>
        <strain evidence="7 8">NRRL Y-17804</strain>
    </source>
</reference>
<dbReference type="Proteomes" id="UP000033140">
    <property type="component" value="Unassembled WGS sequence"/>
</dbReference>
<reference evidence="7 8" key="2">
    <citation type="journal article" date="2014" name="J. Gen. Appl. Microbiol.">
        <title>The early diverging ascomycetous budding yeast Saitoella complicata has three histone deacetylases belonging to the Clr6, Hos2, and Rpd3 lineages.</title>
        <authorList>
            <person name="Nishida H."/>
            <person name="Matsumoto T."/>
            <person name="Kondo S."/>
            <person name="Hamamoto M."/>
            <person name="Yoshikawa H."/>
        </authorList>
    </citation>
    <scope>NUCLEOTIDE SEQUENCE [LARGE SCALE GENOMIC DNA]</scope>
    <source>
        <strain evidence="7 8">NRRL Y-17804</strain>
    </source>
</reference>
<dbReference type="AlphaFoldDB" id="A0A0E9N8Z4"/>
<dbReference type="PANTHER" id="PTHR19918:SF5">
    <property type="entry name" value="MEIOSIS-SPECIFIC APC_C ACTIVATOR PROTEIN AMA1"/>
    <property type="match status" value="1"/>
</dbReference>
<evidence type="ECO:0000256" key="3">
    <source>
        <dbReference type="ARBA" id="ARBA00022737"/>
    </source>
</evidence>
<organism evidence="7 8">
    <name type="scientific">Saitoella complicata (strain BCRC 22490 / CBS 7301 / JCM 7358 / NBRC 10748 / NRRL Y-17804)</name>
    <dbReference type="NCBI Taxonomy" id="698492"/>
    <lineage>
        <taxon>Eukaryota</taxon>
        <taxon>Fungi</taxon>
        <taxon>Dikarya</taxon>
        <taxon>Ascomycota</taxon>
        <taxon>Taphrinomycotina</taxon>
        <taxon>Taphrinomycotina incertae sedis</taxon>
        <taxon>Saitoella</taxon>
    </lineage>
</organism>
<keyword evidence="3" id="KW-0677">Repeat</keyword>
<dbReference type="Gene3D" id="2.130.10.10">
    <property type="entry name" value="YVTN repeat-like/Quinoprotein amine dehydrogenase"/>
    <property type="match status" value="1"/>
</dbReference>
<dbReference type="EMBL" id="BACD03000002">
    <property type="protein sequence ID" value="GAO46181.1"/>
    <property type="molecule type" value="Genomic_DNA"/>
</dbReference>
<dbReference type="InterPro" id="IPR001680">
    <property type="entry name" value="WD40_rpt"/>
</dbReference>
<dbReference type="GO" id="GO:0005680">
    <property type="term" value="C:anaphase-promoting complex"/>
    <property type="evidence" value="ECO:0007669"/>
    <property type="project" value="TreeGrafter"/>
</dbReference>
<dbReference type="SUPFAM" id="SSF50978">
    <property type="entry name" value="WD40 repeat-like"/>
    <property type="match status" value="1"/>
</dbReference>
<evidence type="ECO:0000259" key="6">
    <source>
        <dbReference type="Pfam" id="PF24807"/>
    </source>
</evidence>
<dbReference type="InterPro" id="IPR033010">
    <property type="entry name" value="Cdc20/Fizzy"/>
</dbReference>
<name>A0A0E9N8Z4_SAICN</name>
<comment type="similarity">
    <text evidence="1">Belongs to the WD repeat CDC20/Fizzy family.</text>
</comment>
<dbReference type="GO" id="GO:1990757">
    <property type="term" value="F:ubiquitin ligase activator activity"/>
    <property type="evidence" value="ECO:0007669"/>
    <property type="project" value="TreeGrafter"/>
</dbReference>
<feature type="region of interest" description="Disordered" evidence="5">
    <location>
        <begin position="143"/>
        <end position="164"/>
    </location>
</feature>
<comment type="caution">
    <text evidence="7">The sequence shown here is derived from an EMBL/GenBank/DDBJ whole genome shotgun (WGS) entry which is preliminary data.</text>
</comment>
<dbReference type="GO" id="GO:0010997">
    <property type="term" value="F:anaphase-promoting complex binding"/>
    <property type="evidence" value="ECO:0007669"/>
    <property type="project" value="InterPro"/>
</dbReference>
<evidence type="ECO:0000256" key="5">
    <source>
        <dbReference type="SAM" id="MobiDB-lite"/>
    </source>
</evidence>
<dbReference type="PROSITE" id="PS50294">
    <property type="entry name" value="WD_REPEATS_REGION"/>
    <property type="match status" value="1"/>
</dbReference>
<dbReference type="InterPro" id="IPR015943">
    <property type="entry name" value="WD40/YVTN_repeat-like_dom_sf"/>
</dbReference>
<proteinExistence type="inferred from homology"/>
<feature type="compositionally biased region" description="Low complexity" evidence="5">
    <location>
        <begin position="31"/>
        <end position="48"/>
    </location>
</feature>
<feature type="region of interest" description="Disordered" evidence="5">
    <location>
        <begin position="382"/>
        <end position="407"/>
    </location>
</feature>
<sequence>MEGIAILTTPRRRTPSPTFQFLRPAPKRSRTPSSLPRLPSLPAASRPPIRTPSSAPPVRRYKNHRKIASTNSSAPDRFIPRSAAAGVLRVGGSLPRSPINSADSVRMRRLGSPGSPMSDEEEHSGRLAAALGINTNPSTRILNFTPILPTPPKPTKKNPRRVSASTMGALRLAVRAGISPRKPHSISTRLPNPSPVRILDAPGLSDDFYRTLLGWSKSGHLIVGLDSDVYLWHESTRPKLMELEGEGEGEEKVCAVAFATGLDAVAIARDDGTISICAVNGEGGVRVRFRVQGGIGAIAWRCRPALSSQPGMMGMEDLVVGGTEGQLSWYAVTFDPGAGVHGYELREVIRGPHDDQICGVVFSEDGLRLLVGGNDNRVTYWDFTTSSSPSPSPSPLSPSRGSQGREPKWVWEHGSAVKALAFCPWKRSLVATGGGSHDKKIRFFHTFTGAVISEINVEAQVTGLCFSRTRKEICATFGYAAPTQRTRIAIFEYPSGECVFEVPVDYEMRCLGACLSPGGGRVVVAQSDETIRFYELWEETSKDGRNGRKDSLISGVRSMVLPMGEGFGGVSGIR</sequence>
<evidence type="ECO:0000256" key="1">
    <source>
        <dbReference type="ARBA" id="ARBA00006445"/>
    </source>
</evidence>
<dbReference type="PROSITE" id="PS50082">
    <property type="entry name" value="WD_REPEATS_2"/>
    <property type="match status" value="1"/>
</dbReference>
<dbReference type="STRING" id="698492.A0A0E9N8Z4"/>
<keyword evidence="8" id="KW-1185">Reference proteome</keyword>
<gene>
    <name evidence="7" type="ORF">G7K_0418-t1</name>
</gene>
<feature type="region of interest" description="Disordered" evidence="5">
    <location>
        <begin position="1"/>
        <end position="77"/>
    </location>
</feature>
<evidence type="ECO:0000313" key="7">
    <source>
        <dbReference type="EMBL" id="GAO46181.1"/>
    </source>
</evidence>
<dbReference type="InterPro" id="IPR056150">
    <property type="entry name" value="WD40_CDC20-Fz"/>
</dbReference>
<dbReference type="Pfam" id="PF24807">
    <property type="entry name" value="WD40_CDC20-Fz"/>
    <property type="match status" value="1"/>
</dbReference>
<protein>
    <recommendedName>
        <fullName evidence="6">CDC20/Fizzy WD40 domain-containing protein</fullName>
    </recommendedName>
</protein>
<dbReference type="SMART" id="SM00320">
    <property type="entry name" value="WD40"/>
    <property type="match status" value="4"/>
</dbReference>
<feature type="domain" description="CDC20/Fizzy WD40" evidence="6">
    <location>
        <begin position="199"/>
        <end position="534"/>
    </location>
</feature>
<evidence type="ECO:0000256" key="4">
    <source>
        <dbReference type="PROSITE-ProRule" id="PRU00221"/>
    </source>
</evidence>
<feature type="repeat" description="WD" evidence="4">
    <location>
        <begin position="350"/>
        <end position="391"/>
    </location>
</feature>
<reference evidence="7 8" key="3">
    <citation type="journal article" date="2015" name="Genome Announc.">
        <title>Draft Genome Sequence of the Archiascomycetous Yeast Saitoella complicata.</title>
        <authorList>
            <person name="Yamauchi K."/>
            <person name="Kondo S."/>
            <person name="Hamamoto M."/>
            <person name="Takahashi Y."/>
            <person name="Ogura Y."/>
            <person name="Hayashi T."/>
            <person name="Nishida H."/>
        </authorList>
    </citation>
    <scope>NUCLEOTIDE SEQUENCE [LARGE SCALE GENOMIC DNA]</scope>
    <source>
        <strain evidence="7 8">NRRL Y-17804</strain>
    </source>
</reference>
<dbReference type="GO" id="GO:0031145">
    <property type="term" value="P:anaphase-promoting complex-dependent catabolic process"/>
    <property type="evidence" value="ECO:0007669"/>
    <property type="project" value="TreeGrafter"/>
</dbReference>